<dbReference type="Proteomes" id="UP000005240">
    <property type="component" value="Unassembled WGS sequence"/>
</dbReference>
<dbReference type="STRING" id="630390.A0A180GM19"/>
<dbReference type="PANTHER" id="PTHR45626:SF12">
    <property type="entry name" value="DNA REPAIR PROTEIN RAD16"/>
    <property type="match status" value="1"/>
</dbReference>
<dbReference type="SUPFAM" id="SSF52540">
    <property type="entry name" value="P-loop containing nucleoside triphosphate hydrolases"/>
    <property type="match status" value="1"/>
</dbReference>
<reference evidence="4" key="1">
    <citation type="submission" date="2009-11" db="EMBL/GenBank/DDBJ databases">
        <authorList>
            <consortium name="The Broad Institute Genome Sequencing Platform"/>
            <person name="Ward D."/>
            <person name="Feldgarden M."/>
            <person name="Earl A."/>
            <person name="Young S.K."/>
            <person name="Zeng Q."/>
            <person name="Koehrsen M."/>
            <person name="Alvarado L."/>
            <person name="Berlin A."/>
            <person name="Bochicchio J."/>
            <person name="Borenstein D."/>
            <person name="Chapman S.B."/>
            <person name="Chen Z."/>
            <person name="Engels R."/>
            <person name="Freedman E."/>
            <person name="Gellesch M."/>
            <person name="Goldberg J."/>
            <person name="Griggs A."/>
            <person name="Gujja S."/>
            <person name="Heilman E."/>
            <person name="Heiman D."/>
            <person name="Hepburn T."/>
            <person name="Howarth C."/>
            <person name="Jen D."/>
            <person name="Larson L."/>
            <person name="Lewis B."/>
            <person name="Mehta T."/>
            <person name="Park D."/>
            <person name="Pearson M."/>
            <person name="Roberts A."/>
            <person name="Saif S."/>
            <person name="Shea T."/>
            <person name="Shenoy N."/>
            <person name="Sisk P."/>
            <person name="Stolte C."/>
            <person name="Sykes S."/>
            <person name="Thomson T."/>
            <person name="Walk T."/>
            <person name="White J."/>
            <person name="Yandava C."/>
            <person name="Izard J."/>
            <person name="Baranova O.V."/>
            <person name="Blanton J.M."/>
            <person name="Tanner A.C."/>
            <person name="Dewhirst F.E."/>
            <person name="Haas B."/>
            <person name="Nusbaum C."/>
            <person name="Birren B."/>
        </authorList>
    </citation>
    <scope>NUCLEOTIDE SEQUENCE [LARGE SCALE GENOMIC DNA]</scope>
    <source>
        <strain evidence="4">1-1 BBBD Race 1</strain>
    </source>
</reference>
<dbReference type="OrthoDB" id="423559at2759"/>
<dbReference type="GO" id="GO:0016787">
    <property type="term" value="F:hydrolase activity"/>
    <property type="evidence" value="ECO:0007669"/>
    <property type="project" value="UniProtKB-KW"/>
</dbReference>
<reference evidence="5 6" key="3">
    <citation type="journal article" date="2017" name="G3 (Bethesda)">
        <title>Comparative analysis highlights variable genome content of wheat rusts and divergence of the mating loci.</title>
        <authorList>
            <person name="Cuomo C.A."/>
            <person name="Bakkeren G."/>
            <person name="Khalil H.B."/>
            <person name="Panwar V."/>
            <person name="Joly D."/>
            <person name="Linning R."/>
            <person name="Sakthikumar S."/>
            <person name="Song X."/>
            <person name="Adiconis X."/>
            <person name="Fan L."/>
            <person name="Goldberg J.M."/>
            <person name="Levin J.Z."/>
            <person name="Young S."/>
            <person name="Zeng Q."/>
            <person name="Anikster Y."/>
            <person name="Bruce M."/>
            <person name="Wang M."/>
            <person name="Yin C."/>
            <person name="McCallum B."/>
            <person name="Szabo L.J."/>
            <person name="Hulbert S."/>
            <person name="Chen X."/>
            <person name="Fellers J.P."/>
        </authorList>
    </citation>
    <scope>NUCLEOTIDE SEQUENCE</scope>
    <source>
        <strain evidence="6">Isolate 1-1 / race 1 (BBBD)</strain>
        <strain evidence="5">isolate 1-1 / race 1 (BBBD)</strain>
    </source>
</reference>
<dbReference type="VEuPathDB" id="FungiDB:PTTG_27314"/>
<evidence type="ECO:0000313" key="4">
    <source>
        <dbReference type="EMBL" id="OAV93554.1"/>
    </source>
</evidence>
<dbReference type="InterPro" id="IPR027417">
    <property type="entry name" value="P-loop_NTPase"/>
</dbReference>
<organism evidence="4">
    <name type="scientific">Puccinia triticina (isolate 1-1 / race 1 (BBBD))</name>
    <name type="common">Brown leaf rust fungus</name>
    <dbReference type="NCBI Taxonomy" id="630390"/>
    <lineage>
        <taxon>Eukaryota</taxon>
        <taxon>Fungi</taxon>
        <taxon>Dikarya</taxon>
        <taxon>Basidiomycota</taxon>
        <taxon>Pucciniomycotina</taxon>
        <taxon>Pucciniomycetes</taxon>
        <taxon>Pucciniales</taxon>
        <taxon>Pucciniaceae</taxon>
        <taxon>Puccinia</taxon>
    </lineage>
</organism>
<keyword evidence="6" id="KW-1185">Reference proteome</keyword>
<protein>
    <submittedName>
        <fullName evidence="4 5">Uncharacterized protein</fullName>
    </submittedName>
</protein>
<name>A0A180GM19_PUCT1</name>
<dbReference type="EnsemblFungi" id="PTTG_27314-t43_1">
    <property type="protein sequence ID" value="PTTG_27314-t43_1-p1"/>
    <property type="gene ID" value="PTTG_27314"/>
</dbReference>
<dbReference type="InterPro" id="IPR050628">
    <property type="entry name" value="SNF2_RAD54_helicase_TF"/>
</dbReference>
<keyword evidence="1" id="KW-0547">Nucleotide-binding</keyword>
<gene>
    <name evidence="4" type="ORF">PTTG_27314</name>
</gene>
<proteinExistence type="predicted"/>
<evidence type="ECO:0000256" key="3">
    <source>
        <dbReference type="ARBA" id="ARBA00022840"/>
    </source>
</evidence>
<dbReference type="PANTHER" id="PTHR45626">
    <property type="entry name" value="TRANSCRIPTION TERMINATION FACTOR 2-RELATED"/>
    <property type="match status" value="1"/>
</dbReference>
<dbReference type="GO" id="GO:0008094">
    <property type="term" value="F:ATP-dependent activity, acting on DNA"/>
    <property type="evidence" value="ECO:0007669"/>
    <property type="project" value="TreeGrafter"/>
</dbReference>
<keyword evidence="2" id="KW-0378">Hydrolase</keyword>
<reference evidence="4" key="2">
    <citation type="submission" date="2016-05" db="EMBL/GenBank/DDBJ databases">
        <title>Comparative analysis highlights variable genome content of wheat rusts and divergence of the mating loci.</title>
        <authorList>
            <person name="Cuomo C.A."/>
            <person name="Bakkeren G."/>
            <person name="Szabo L."/>
            <person name="Khalil H."/>
            <person name="Joly D."/>
            <person name="Goldberg J."/>
            <person name="Young S."/>
            <person name="Zeng Q."/>
            <person name="Fellers J."/>
        </authorList>
    </citation>
    <scope>NUCLEOTIDE SEQUENCE [LARGE SCALE GENOMIC DNA]</scope>
    <source>
        <strain evidence="4">1-1 BBBD Race 1</strain>
    </source>
</reference>
<evidence type="ECO:0000256" key="1">
    <source>
        <dbReference type="ARBA" id="ARBA00022741"/>
    </source>
</evidence>
<dbReference type="GO" id="GO:0005524">
    <property type="term" value="F:ATP binding"/>
    <property type="evidence" value="ECO:0007669"/>
    <property type="project" value="UniProtKB-KW"/>
</dbReference>
<accession>A0A180GM19</accession>
<dbReference type="GO" id="GO:0006289">
    <property type="term" value="P:nucleotide-excision repair"/>
    <property type="evidence" value="ECO:0007669"/>
    <property type="project" value="TreeGrafter"/>
</dbReference>
<evidence type="ECO:0000313" key="5">
    <source>
        <dbReference type="EnsemblFungi" id="PTTG_27314-t43_1-p1"/>
    </source>
</evidence>
<dbReference type="EMBL" id="ADAS02000050">
    <property type="protein sequence ID" value="OAV93554.1"/>
    <property type="molecule type" value="Genomic_DNA"/>
</dbReference>
<dbReference type="GO" id="GO:0005634">
    <property type="term" value="C:nucleus"/>
    <property type="evidence" value="ECO:0007669"/>
    <property type="project" value="TreeGrafter"/>
</dbReference>
<dbReference type="Gene3D" id="3.40.50.300">
    <property type="entry name" value="P-loop containing nucleotide triphosphate hydrolases"/>
    <property type="match status" value="1"/>
</dbReference>
<sequence>MRLPSLLCPEHLSLFVTGNLAVSNLKKKPKYSIMLMSLKCGGVSLNLTCTNRVVSLNLACRAHQLGQEKPIFVKRVMLTNTVEQRILALQKGKQDITDSTLGEGTGKKLKRMNVSELATLTPASVLSYRDPQGEVLE</sequence>
<reference evidence="5" key="4">
    <citation type="submission" date="2025-05" db="UniProtKB">
        <authorList>
            <consortium name="EnsemblFungi"/>
        </authorList>
    </citation>
    <scope>IDENTIFICATION</scope>
    <source>
        <strain evidence="5">isolate 1-1 / race 1 (BBBD)</strain>
    </source>
</reference>
<keyword evidence="3" id="KW-0067">ATP-binding</keyword>
<evidence type="ECO:0000256" key="2">
    <source>
        <dbReference type="ARBA" id="ARBA00022801"/>
    </source>
</evidence>
<evidence type="ECO:0000313" key="6">
    <source>
        <dbReference type="Proteomes" id="UP000005240"/>
    </source>
</evidence>
<dbReference type="AlphaFoldDB" id="A0A180GM19"/>